<name>K0T1U8_THAOC</name>
<organism evidence="2 3">
    <name type="scientific">Thalassiosira oceanica</name>
    <name type="common">Marine diatom</name>
    <dbReference type="NCBI Taxonomy" id="159749"/>
    <lineage>
        <taxon>Eukaryota</taxon>
        <taxon>Sar</taxon>
        <taxon>Stramenopiles</taxon>
        <taxon>Ochrophyta</taxon>
        <taxon>Bacillariophyta</taxon>
        <taxon>Coscinodiscophyceae</taxon>
        <taxon>Thalassiosirophycidae</taxon>
        <taxon>Thalassiosirales</taxon>
        <taxon>Thalassiosiraceae</taxon>
        <taxon>Thalassiosira</taxon>
    </lineage>
</organism>
<comment type="caution">
    <text evidence="2">The sequence shown here is derived from an EMBL/GenBank/DDBJ whole genome shotgun (WGS) entry which is preliminary data.</text>
</comment>
<feature type="non-terminal residue" evidence="2">
    <location>
        <position position="1"/>
    </location>
</feature>
<evidence type="ECO:0000313" key="2">
    <source>
        <dbReference type="EMBL" id="EJK71725.1"/>
    </source>
</evidence>
<dbReference type="Proteomes" id="UP000266841">
    <property type="component" value="Unassembled WGS sequence"/>
</dbReference>
<accession>K0T1U8</accession>
<gene>
    <name evidence="2" type="ORF">THAOC_06807</name>
</gene>
<evidence type="ECO:0000256" key="1">
    <source>
        <dbReference type="SAM" id="MobiDB-lite"/>
    </source>
</evidence>
<protein>
    <submittedName>
        <fullName evidence="2">Uncharacterized protein</fullName>
    </submittedName>
</protein>
<feature type="compositionally biased region" description="Basic and acidic residues" evidence="1">
    <location>
        <begin position="1"/>
        <end position="10"/>
    </location>
</feature>
<feature type="region of interest" description="Disordered" evidence="1">
    <location>
        <begin position="1"/>
        <end position="38"/>
    </location>
</feature>
<proteinExistence type="predicted"/>
<evidence type="ECO:0000313" key="3">
    <source>
        <dbReference type="Proteomes" id="UP000266841"/>
    </source>
</evidence>
<sequence length="83" mass="8915">GDPGGGREGRFGGSRRGRKLAHRLRPDDSGEGRVASNLRRAETDFVEAASEPLRAEGGKSAKVVSTIGRYELGHLNEVIALMR</sequence>
<dbReference type="EMBL" id="AGNL01006866">
    <property type="protein sequence ID" value="EJK71725.1"/>
    <property type="molecule type" value="Genomic_DNA"/>
</dbReference>
<keyword evidence="3" id="KW-1185">Reference proteome</keyword>
<reference evidence="2 3" key="1">
    <citation type="journal article" date="2012" name="Genome Biol.">
        <title>Genome and low-iron response of an oceanic diatom adapted to chronic iron limitation.</title>
        <authorList>
            <person name="Lommer M."/>
            <person name="Specht M."/>
            <person name="Roy A.S."/>
            <person name="Kraemer L."/>
            <person name="Andreson R."/>
            <person name="Gutowska M.A."/>
            <person name="Wolf J."/>
            <person name="Bergner S.V."/>
            <person name="Schilhabel M.B."/>
            <person name="Klostermeier U.C."/>
            <person name="Beiko R.G."/>
            <person name="Rosenstiel P."/>
            <person name="Hippler M."/>
            <person name="Laroche J."/>
        </authorList>
    </citation>
    <scope>NUCLEOTIDE SEQUENCE [LARGE SCALE GENOMIC DNA]</scope>
    <source>
        <strain evidence="2 3">CCMP1005</strain>
    </source>
</reference>
<feature type="compositionally biased region" description="Basic residues" evidence="1">
    <location>
        <begin position="13"/>
        <end position="23"/>
    </location>
</feature>
<dbReference type="AlphaFoldDB" id="K0T1U8"/>